<evidence type="ECO:0000313" key="3">
    <source>
        <dbReference type="EMBL" id="THU56954.1"/>
    </source>
</evidence>
<proteinExistence type="inferred from homology"/>
<dbReference type="InterPro" id="IPR011989">
    <property type="entry name" value="ARM-like"/>
</dbReference>
<gene>
    <name evidence="3" type="ORF">C4D60_Mb11t22650</name>
</gene>
<comment type="similarity">
    <text evidence="1">Belongs to the Mo25 family.</text>
</comment>
<evidence type="ECO:0000313" key="4">
    <source>
        <dbReference type="Proteomes" id="UP000317650"/>
    </source>
</evidence>
<comment type="caution">
    <text evidence="3">The sequence shown here is derived from an EMBL/GenBank/DDBJ whole genome shotgun (WGS) entry which is preliminary data.</text>
</comment>
<evidence type="ECO:0008006" key="5">
    <source>
        <dbReference type="Google" id="ProtNLM"/>
    </source>
</evidence>
<dbReference type="AlphaFoldDB" id="A0A4S8J7Q4"/>
<dbReference type="SUPFAM" id="SSF48371">
    <property type="entry name" value="ARM repeat"/>
    <property type="match status" value="1"/>
</dbReference>
<dbReference type="PANTHER" id="PTHR10182">
    <property type="entry name" value="CALCIUM-BINDING PROTEIN 39-RELATED"/>
    <property type="match status" value="1"/>
</dbReference>
<dbReference type="STRING" id="52838.A0A4S8J7Q4"/>
<keyword evidence="4" id="KW-1185">Reference proteome</keyword>
<sequence>MEPHHTRQKQSASNRGDVYFSGATLLWGEERERQSRRSAPMSFLFKSSPRPKPTPAELAKAIKESFLALDTSTFAKALEEVQKNILSMRQMLSGDGEVEPNEDHISQLAIEICKGDVLALFIHKLPTLSWEARKDLVHCWSSLLMQNCCVEFIENNLELVDFLVICYNNKEIALSCGNMLRECIKNPTLAKCILESNSFELFFKYVELPTFDIASDALATFKDLLTKHETVVSEFLISHYDQFFELYEKLLTSPNYVTRRQSLKILSDFLLESQNLQTMKRFIFEVRFLNIMMALLKDTSKNIQISAFHIFKVFVANPNKPPEIINVLIDNHGELLMSLQNLPMSKGEDDQFEEEKDLIIKEIEKLSGL</sequence>
<dbReference type="GO" id="GO:0043539">
    <property type="term" value="F:protein serine/threonine kinase activator activity"/>
    <property type="evidence" value="ECO:0007669"/>
    <property type="project" value="TreeGrafter"/>
</dbReference>
<dbReference type="PANTHER" id="PTHR10182:SF3">
    <property type="entry name" value="PROTEIN MO25"/>
    <property type="match status" value="1"/>
</dbReference>
<protein>
    <recommendedName>
        <fullName evidence="5">Calcium-binding protein 39-like</fullName>
    </recommendedName>
</protein>
<dbReference type="EMBL" id="PYDT01000007">
    <property type="protein sequence ID" value="THU56954.1"/>
    <property type="molecule type" value="Genomic_DNA"/>
</dbReference>
<dbReference type="Proteomes" id="UP000317650">
    <property type="component" value="Chromosome 11"/>
</dbReference>
<dbReference type="FunFam" id="1.25.10.10:FF:000247">
    <property type="entry name" value="calcium-binding protein 39"/>
    <property type="match status" value="1"/>
</dbReference>
<dbReference type="InterPro" id="IPR016024">
    <property type="entry name" value="ARM-type_fold"/>
</dbReference>
<dbReference type="Gene3D" id="1.25.10.10">
    <property type="entry name" value="Leucine-rich Repeat Variant"/>
    <property type="match status" value="1"/>
</dbReference>
<evidence type="ECO:0000256" key="1">
    <source>
        <dbReference type="ARBA" id="ARBA00011012"/>
    </source>
</evidence>
<name>A0A4S8J7Q4_MUSBA</name>
<evidence type="ECO:0000256" key="2">
    <source>
        <dbReference type="SAM" id="MobiDB-lite"/>
    </source>
</evidence>
<dbReference type="Pfam" id="PF08569">
    <property type="entry name" value="Mo25"/>
    <property type="match status" value="1"/>
</dbReference>
<dbReference type="InterPro" id="IPR013878">
    <property type="entry name" value="Mo25"/>
</dbReference>
<organism evidence="3 4">
    <name type="scientific">Musa balbisiana</name>
    <name type="common">Banana</name>
    <dbReference type="NCBI Taxonomy" id="52838"/>
    <lineage>
        <taxon>Eukaryota</taxon>
        <taxon>Viridiplantae</taxon>
        <taxon>Streptophyta</taxon>
        <taxon>Embryophyta</taxon>
        <taxon>Tracheophyta</taxon>
        <taxon>Spermatophyta</taxon>
        <taxon>Magnoliopsida</taxon>
        <taxon>Liliopsida</taxon>
        <taxon>Zingiberales</taxon>
        <taxon>Musaceae</taxon>
        <taxon>Musa</taxon>
    </lineage>
</organism>
<reference evidence="3 4" key="1">
    <citation type="journal article" date="2019" name="Nat. Plants">
        <title>Genome sequencing of Musa balbisiana reveals subgenome evolution and function divergence in polyploid bananas.</title>
        <authorList>
            <person name="Yao X."/>
        </authorList>
    </citation>
    <scope>NUCLEOTIDE SEQUENCE [LARGE SCALE GENOMIC DNA]</scope>
    <source>
        <strain evidence="4">cv. DH-PKW</strain>
        <tissue evidence="3">Leaves</tissue>
    </source>
</reference>
<dbReference type="GO" id="GO:0035556">
    <property type="term" value="P:intracellular signal transduction"/>
    <property type="evidence" value="ECO:0007669"/>
    <property type="project" value="TreeGrafter"/>
</dbReference>
<accession>A0A4S8J7Q4</accession>
<feature type="region of interest" description="Disordered" evidence="2">
    <location>
        <begin position="31"/>
        <end position="54"/>
    </location>
</feature>